<organism evidence="2 3">
    <name type="scientific">Penicillium fimorum</name>
    <dbReference type="NCBI Taxonomy" id="1882269"/>
    <lineage>
        <taxon>Eukaryota</taxon>
        <taxon>Fungi</taxon>
        <taxon>Dikarya</taxon>
        <taxon>Ascomycota</taxon>
        <taxon>Pezizomycotina</taxon>
        <taxon>Eurotiomycetes</taxon>
        <taxon>Eurotiomycetidae</taxon>
        <taxon>Eurotiales</taxon>
        <taxon>Aspergillaceae</taxon>
        <taxon>Penicillium</taxon>
    </lineage>
</organism>
<reference evidence="2" key="2">
    <citation type="journal article" date="2023" name="IMA Fungus">
        <title>Comparative genomic study of the Penicillium genus elucidates a diverse pangenome and 15 lateral gene transfer events.</title>
        <authorList>
            <person name="Petersen C."/>
            <person name="Sorensen T."/>
            <person name="Nielsen M.R."/>
            <person name="Sondergaard T.E."/>
            <person name="Sorensen J.L."/>
            <person name="Fitzpatrick D.A."/>
            <person name="Frisvad J.C."/>
            <person name="Nielsen K.L."/>
        </authorList>
    </citation>
    <scope>NUCLEOTIDE SEQUENCE</scope>
    <source>
        <strain evidence="2">IBT 29495</strain>
    </source>
</reference>
<evidence type="ECO:0000313" key="2">
    <source>
        <dbReference type="EMBL" id="KAJ5520996.1"/>
    </source>
</evidence>
<feature type="compositionally biased region" description="Polar residues" evidence="1">
    <location>
        <begin position="32"/>
        <end position="46"/>
    </location>
</feature>
<feature type="compositionally biased region" description="Acidic residues" evidence="1">
    <location>
        <begin position="47"/>
        <end position="68"/>
    </location>
</feature>
<sequence>MDRLGDTIIKQEPATTRELERVDRLFVEQDDSSNPHQDFGTSTDIVTNEDLDTVENSDTDQDSETDDDTVITVTRPVTRPIQRNRHPAVLDKINPGDRRKHNIRARDILASGLGKEPLAEIDRVMDAHEAYV</sequence>
<keyword evidence="3" id="KW-1185">Reference proteome</keyword>
<feature type="region of interest" description="Disordered" evidence="1">
    <location>
        <begin position="27"/>
        <end position="68"/>
    </location>
</feature>
<reference evidence="2" key="1">
    <citation type="submission" date="2022-12" db="EMBL/GenBank/DDBJ databases">
        <authorList>
            <person name="Petersen C."/>
        </authorList>
    </citation>
    <scope>NUCLEOTIDE SEQUENCE</scope>
    <source>
        <strain evidence="2">IBT 29495</strain>
    </source>
</reference>
<dbReference type="OrthoDB" id="4321923at2759"/>
<dbReference type="EMBL" id="JAPWDS010000001">
    <property type="protein sequence ID" value="KAJ5520996.1"/>
    <property type="molecule type" value="Genomic_DNA"/>
</dbReference>
<dbReference type="AlphaFoldDB" id="A0A9W9Y6D4"/>
<proteinExistence type="predicted"/>
<accession>A0A9W9Y6D4</accession>
<comment type="caution">
    <text evidence="2">The sequence shown here is derived from an EMBL/GenBank/DDBJ whole genome shotgun (WGS) entry which is preliminary data.</text>
</comment>
<protein>
    <submittedName>
        <fullName evidence="2">Uncharacterized protein</fullName>
    </submittedName>
</protein>
<dbReference type="Proteomes" id="UP001149954">
    <property type="component" value="Unassembled WGS sequence"/>
</dbReference>
<evidence type="ECO:0000313" key="3">
    <source>
        <dbReference type="Proteomes" id="UP001149954"/>
    </source>
</evidence>
<name>A0A9W9Y6D4_9EURO</name>
<evidence type="ECO:0000256" key="1">
    <source>
        <dbReference type="SAM" id="MobiDB-lite"/>
    </source>
</evidence>
<gene>
    <name evidence="2" type="ORF">N7463_001449</name>
</gene>